<dbReference type="Gene3D" id="3.40.50.1980">
    <property type="entry name" value="Nitrogenase molybdenum iron protein domain"/>
    <property type="match status" value="2"/>
</dbReference>
<evidence type="ECO:0000313" key="1">
    <source>
        <dbReference type="EMBL" id="RJP22140.1"/>
    </source>
</evidence>
<dbReference type="EMBL" id="QZKU01000061">
    <property type="protein sequence ID" value="RJP22140.1"/>
    <property type="molecule type" value="Genomic_DNA"/>
</dbReference>
<dbReference type="PANTHER" id="PTHR42953:SF2">
    <property type="entry name" value="ADHESION PROTEIN"/>
    <property type="match status" value="1"/>
</dbReference>
<dbReference type="InterPro" id="IPR050492">
    <property type="entry name" value="Bact_metal-bind_prot9"/>
</dbReference>
<dbReference type="GO" id="GO:0046872">
    <property type="term" value="F:metal ion binding"/>
    <property type="evidence" value="ECO:0007669"/>
    <property type="project" value="InterPro"/>
</dbReference>
<dbReference type="Proteomes" id="UP000265882">
    <property type="component" value="Unassembled WGS sequence"/>
</dbReference>
<dbReference type="GO" id="GO:0030001">
    <property type="term" value="P:metal ion transport"/>
    <property type="evidence" value="ECO:0007669"/>
    <property type="project" value="InterPro"/>
</dbReference>
<proteinExistence type="predicted"/>
<organism evidence="1 2">
    <name type="scientific">Abyssobacteria bacterium (strain SURF_5)</name>
    <dbReference type="NCBI Taxonomy" id="2093360"/>
    <lineage>
        <taxon>Bacteria</taxon>
        <taxon>Pseudomonadati</taxon>
        <taxon>Candidatus Hydrogenedentota</taxon>
        <taxon>Candidatus Abyssobacteria</taxon>
    </lineage>
</organism>
<dbReference type="AlphaFoldDB" id="A0A3A4NYD8"/>
<evidence type="ECO:0000313" key="2">
    <source>
        <dbReference type="Proteomes" id="UP000265882"/>
    </source>
</evidence>
<dbReference type="Pfam" id="PF01297">
    <property type="entry name" value="ZnuA"/>
    <property type="match status" value="2"/>
</dbReference>
<name>A0A3A4NYD8_ABYX5</name>
<protein>
    <submittedName>
        <fullName evidence="1">Zinc ABC transporter substrate-binding protein</fullName>
    </submittedName>
</protein>
<dbReference type="SUPFAM" id="SSF53807">
    <property type="entry name" value="Helical backbone' metal receptor"/>
    <property type="match status" value="2"/>
</dbReference>
<dbReference type="InterPro" id="IPR006127">
    <property type="entry name" value="ZnuA-like"/>
</dbReference>
<sequence>MCRRRLFSTLTAVVVALCFMRPAECEAKLRILTTHTVLKSLAGEVGGEHVSVTSLATGKEDPHAITAKPSYMVDARKADLFIKLGMEMEIGYEQLVIDGSRNSKIRFQQPGYLDASLEALRLEVPQTKVDRSMGDVHPLGNPHYWLDPYNGRRIAKSIADKLEELDPAHASDYQRRCADFEKRLDLAMFGEDLVNRVGGDRLWSLEAAGQLEAFLQKEGLQDSAGGWYRQMRPLRNTEMITYHRSWTYFANRFGLKIVGELEPKPGIPPSPGHLRHIIATAQSGDAEMILMEPYYDRKAADFVAQKTGLRVVEVANAVGGQPGVTDYFTLIGNVIHKLQEVKGREAAQAAQSARQGSGENL</sequence>
<gene>
    <name evidence="1" type="ORF">C4520_08780</name>
</gene>
<comment type="caution">
    <text evidence="1">The sequence shown here is derived from an EMBL/GenBank/DDBJ whole genome shotgun (WGS) entry which is preliminary data.</text>
</comment>
<reference evidence="1 2" key="1">
    <citation type="journal article" date="2017" name="ISME J.">
        <title>Energy and carbon metabolisms in a deep terrestrial subsurface fluid microbial community.</title>
        <authorList>
            <person name="Momper L."/>
            <person name="Jungbluth S.P."/>
            <person name="Lee M.D."/>
            <person name="Amend J.P."/>
        </authorList>
    </citation>
    <scope>NUCLEOTIDE SEQUENCE [LARGE SCALE GENOMIC DNA]</scope>
    <source>
        <strain evidence="1">SURF_5</strain>
    </source>
</reference>
<accession>A0A3A4NYD8</accession>
<dbReference type="PANTHER" id="PTHR42953">
    <property type="entry name" value="HIGH-AFFINITY ZINC UPTAKE SYSTEM PROTEIN ZNUA-RELATED"/>
    <property type="match status" value="1"/>
</dbReference>